<accession>A0A0K2UIC9</accession>
<evidence type="ECO:0000313" key="1">
    <source>
        <dbReference type="EMBL" id="CDW38034.1"/>
    </source>
</evidence>
<name>A0A0K2UIC9_LEPSM</name>
<dbReference type="AlphaFoldDB" id="A0A0K2UIC9"/>
<organism evidence="1">
    <name type="scientific">Lepeophtheirus salmonis</name>
    <name type="common">Salmon louse</name>
    <name type="synonym">Caligus salmonis</name>
    <dbReference type="NCBI Taxonomy" id="72036"/>
    <lineage>
        <taxon>Eukaryota</taxon>
        <taxon>Metazoa</taxon>
        <taxon>Ecdysozoa</taxon>
        <taxon>Arthropoda</taxon>
        <taxon>Crustacea</taxon>
        <taxon>Multicrustacea</taxon>
        <taxon>Hexanauplia</taxon>
        <taxon>Copepoda</taxon>
        <taxon>Siphonostomatoida</taxon>
        <taxon>Caligidae</taxon>
        <taxon>Lepeophtheirus</taxon>
    </lineage>
</organism>
<proteinExistence type="predicted"/>
<feature type="non-terminal residue" evidence="1">
    <location>
        <position position="83"/>
    </location>
</feature>
<protein>
    <submittedName>
        <fullName evidence="1">Uncharacterized protein</fullName>
    </submittedName>
</protein>
<reference evidence="1" key="1">
    <citation type="submission" date="2014-05" db="EMBL/GenBank/DDBJ databases">
        <authorList>
            <person name="Chronopoulou M."/>
        </authorList>
    </citation>
    <scope>NUCLEOTIDE SEQUENCE</scope>
    <source>
        <tissue evidence="1">Whole organism</tissue>
    </source>
</reference>
<dbReference type="EMBL" id="HACA01020673">
    <property type="protein sequence ID" value="CDW38034.1"/>
    <property type="molecule type" value="Transcribed_RNA"/>
</dbReference>
<sequence length="83" mass="10016">MNPYVSLMYITKKQLIFMTLSACIRLYHFRNSRHFILKHEFNVVLFSKYLYQQSQKHIQESLTITYTCIYINSSWTSNVINVN</sequence>